<sequence>MKTYFTTLLLVLSYVWGSQAQTDCSTYYPLKKGTTFQLTMYDDKDKNTGTIDYVVKEATENSATMSYTMHSDKDKLIAESEYKVRCTDDGVSIDFSSLAAPGTMEQYQDMEVDITGTDLMLPNNLKPGTSLPDANMLMTIKMKPITMKMTVDVFNRKVDGIESVTTPAGTYDCIVVSWDHESKMGVKISGSAKQWLAENVGMVKQENYNKKGKMIGGSILTAFNQ</sequence>
<keyword evidence="1" id="KW-0732">Signal</keyword>
<feature type="domain" description="DUF3108" evidence="2">
    <location>
        <begin position="31"/>
        <end position="220"/>
    </location>
</feature>
<evidence type="ECO:0000313" key="3">
    <source>
        <dbReference type="EMBL" id="MET7030565.1"/>
    </source>
</evidence>
<evidence type="ECO:0000256" key="1">
    <source>
        <dbReference type="SAM" id="SignalP"/>
    </source>
</evidence>
<protein>
    <recommendedName>
        <fullName evidence="2">DUF3108 domain-containing protein</fullName>
    </recommendedName>
</protein>
<evidence type="ECO:0000259" key="2">
    <source>
        <dbReference type="Pfam" id="PF21347"/>
    </source>
</evidence>
<keyword evidence="4" id="KW-1185">Reference proteome</keyword>
<proteinExistence type="predicted"/>
<organism evidence="3 4">
    <name type="scientific">Sediminicola luteus</name>
    <dbReference type="NCBI Taxonomy" id="319238"/>
    <lineage>
        <taxon>Bacteria</taxon>
        <taxon>Pseudomonadati</taxon>
        <taxon>Bacteroidota</taxon>
        <taxon>Flavobacteriia</taxon>
        <taxon>Flavobacteriales</taxon>
        <taxon>Flavobacteriaceae</taxon>
        <taxon>Sediminicola</taxon>
    </lineage>
</organism>
<gene>
    <name evidence="3" type="ORF">ABXZ32_14245</name>
</gene>
<accession>A0ABV2TZ65</accession>
<dbReference type="RefSeq" id="WP_354619360.1">
    <property type="nucleotide sequence ID" value="NZ_JBEWYP010000009.1"/>
</dbReference>
<name>A0ABV2TZ65_9FLAO</name>
<evidence type="ECO:0000313" key="4">
    <source>
        <dbReference type="Proteomes" id="UP001549773"/>
    </source>
</evidence>
<dbReference type="InterPro" id="IPR049279">
    <property type="entry name" value="DUF3108-like"/>
</dbReference>
<feature type="chain" id="PRO_5046711105" description="DUF3108 domain-containing protein" evidence="1">
    <location>
        <begin position="21"/>
        <end position="225"/>
    </location>
</feature>
<comment type="caution">
    <text evidence="3">The sequence shown here is derived from an EMBL/GenBank/DDBJ whole genome shotgun (WGS) entry which is preliminary data.</text>
</comment>
<dbReference type="Gene3D" id="2.40.360.20">
    <property type="match status" value="1"/>
</dbReference>
<dbReference type="Pfam" id="PF21347">
    <property type="entry name" value="DUF3108_like"/>
    <property type="match status" value="1"/>
</dbReference>
<reference evidence="3 4" key="1">
    <citation type="submission" date="2024-07" db="EMBL/GenBank/DDBJ databases">
        <title>The genome sequence of type strain Sediminicola luteus GDMCC 1.2596T.</title>
        <authorList>
            <person name="Liu Y."/>
        </authorList>
    </citation>
    <scope>NUCLEOTIDE SEQUENCE [LARGE SCALE GENOMIC DNA]</scope>
    <source>
        <strain evidence="3 4">GDMCC 1.2596</strain>
    </source>
</reference>
<dbReference type="Proteomes" id="UP001549773">
    <property type="component" value="Unassembled WGS sequence"/>
</dbReference>
<feature type="signal peptide" evidence="1">
    <location>
        <begin position="1"/>
        <end position="20"/>
    </location>
</feature>
<dbReference type="EMBL" id="JBEWYP010000009">
    <property type="protein sequence ID" value="MET7030565.1"/>
    <property type="molecule type" value="Genomic_DNA"/>
</dbReference>